<reference evidence="1 2" key="1">
    <citation type="submission" date="2016-11" db="EMBL/GenBank/DDBJ databases">
        <authorList>
            <person name="Jaros S."/>
            <person name="Januszkiewicz K."/>
            <person name="Wedrychowicz H."/>
        </authorList>
    </citation>
    <scope>NUCLEOTIDE SEQUENCE [LARGE SCALE GENOMIC DNA]</scope>
    <source>
        <strain evidence="1 2">CGMCC 1.10190</strain>
    </source>
</reference>
<dbReference type="Proteomes" id="UP000184226">
    <property type="component" value="Unassembled WGS sequence"/>
</dbReference>
<organism evidence="1 2">
    <name type="scientific">Pollutimonas bauzanensis</name>
    <dbReference type="NCBI Taxonomy" id="658167"/>
    <lineage>
        <taxon>Bacteria</taxon>
        <taxon>Pseudomonadati</taxon>
        <taxon>Pseudomonadota</taxon>
        <taxon>Betaproteobacteria</taxon>
        <taxon>Burkholderiales</taxon>
        <taxon>Alcaligenaceae</taxon>
        <taxon>Pollutimonas</taxon>
    </lineage>
</organism>
<name>A0A1M5Q266_9BURK</name>
<dbReference type="GO" id="GO:0004803">
    <property type="term" value="F:transposase activity"/>
    <property type="evidence" value="ECO:0007669"/>
    <property type="project" value="InterPro"/>
</dbReference>
<accession>A0A1M5Q266</accession>
<dbReference type="GO" id="GO:0003677">
    <property type="term" value="F:DNA binding"/>
    <property type="evidence" value="ECO:0007669"/>
    <property type="project" value="InterPro"/>
</dbReference>
<dbReference type="GO" id="GO:0006313">
    <property type="term" value="P:DNA transposition"/>
    <property type="evidence" value="ECO:0007669"/>
    <property type="project" value="InterPro"/>
</dbReference>
<dbReference type="InterPro" id="IPR009057">
    <property type="entry name" value="Homeodomain-like_sf"/>
</dbReference>
<dbReference type="InterPro" id="IPR052546">
    <property type="entry name" value="Transposase_8_domain"/>
</dbReference>
<evidence type="ECO:0000313" key="2">
    <source>
        <dbReference type="Proteomes" id="UP000184226"/>
    </source>
</evidence>
<dbReference type="OrthoDB" id="9816028at2"/>
<dbReference type="InterPro" id="IPR002514">
    <property type="entry name" value="Transposase_8"/>
</dbReference>
<dbReference type="PANTHER" id="PTHR33609">
    <property type="entry name" value="LOW CALCIUM RESPONSE LOCUS PROTEIN S"/>
    <property type="match status" value="1"/>
</dbReference>
<dbReference type="SUPFAM" id="SSF46689">
    <property type="entry name" value="Homeodomain-like"/>
    <property type="match status" value="1"/>
</dbReference>
<dbReference type="AlphaFoldDB" id="A0A1M5Q266"/>
<dbReference type="STRING" id="658167.SAMN04488135_102136"/>
<keyword evidence="2" id="KW-1185">Reference proteome</keyword>
<dbReference type="PANTHER" id="PTHR33609:SF1">
    <property type="entry name" value="TRANSPOSASE"/>
    <property type="match status" value="1"/>
</dbReference>
<protein>
    <submittedName>
        <fullName evidence="1">Transposase</fullName>
    </submittedName>
</protein>
<dbReference type="Pfam" id="PF01527">
    <property type="entry name" value="HTH_Tnp_1"/>
    <property type="match status" value="1"/>
</dbReference>
<gene>
    <name evidence="1" type="ORF">SAMN04488135_102136</name>
</gene>
<evidence type="ECO:0000313" key="1">
    <source>
        <dbReference type="EMBL" id="SHH08164.1"/>
    </source>
</evidence>
<dbReference type="Gene3D" id="1.10.10.60">
    <property type="entry name" value="Homeodomain-like"/>
    <property type="match status" value="1"/>
</dbReference>
<sequence>MKKTRYSDEQIVRILRETDKDTVAEVAKRHGVSEATIYAWRKKFGSMETDEVKRLKALEGENARNIPAGATWHSFGGLASSTALLHVNDPHTNT</sequence>
<proteinExistence type="predicted"/>
<dbReference type="EMBL" id="FQXE01000002">
    <property type="protein sequence ID" value="SHH08164.1"/>
    <property type="molecule type" value="Genomic_DNA"/>
</dbReference>